<dbReference type="Pfam" id="PF13855">
    <property type="entry name" value="LRR_8"/>
    <property type="match status" value="1"/>
</dbReference>
<keyword evidence="17" id="KW-1185">Reference proteome</keyword>
<proteinExistence type="inferred from homology"/>
<dbReference type="Pfam" id="PF14496">
    <property type="entry name" value="NEL"/>
    <property type="match status" value="1"/>
</dbReference>
<name>A0ABU9A5B4_9PSED</name>
<dbReference type="EMBL" id="JBBNAW010000029">
    <property type="protein sequence ID" value="MEK2611744.1"/>
    <property type="molecule type" value="Genomic_DNA"/>
</dbReference>
<protein>
    <recommendedName>
        <fullName evidence="5">RING-type E3 ubiquitin transferase</fullName>
        <ecNumber evidence="5">2.3.2.27</ecNumber>
    </recommendedName>
</protein>
<comment type="catalytic activity">
    <reaction evidence="1">
        <text>S-ubiquitinyl-[E2 ubiquitin-conjugating enzyme]-L-cysteine + [acceptor protein]-L-lysine = [E2 ubiquitin-conjugating enzyme]-L-cysteine + N(6)-ubiquitinyl-[acceptor protein]-L-lysine.</text>
        <dbReference type="EC" id="2.3.2.27"/>
    </reaction>
</comment>
<evidence type="ECO:0000256" key="11">
    <source>
        <dbReference type="ARBA" id="ARBA00022843"/>
    </source>
</evidence>
<evidence type="ECO:0000313" key="16">
    <source>
        <dbReference type="EMBL" id="MEK2611744.1"/>
    </source>
</evidence>
<gene>
    <name evidence="16" type="ORF">WLF18_21880</name>
</gene>
<keyword evidence="6 14" id="KW-0964">Secreted</keyword>
<dbReference type="InterPro" id="IPR029487">
    <property type="entry name" value="NEL_dom"/>
</dbReference>
<keyword evidence="12" id="KW-0843">Virulence</keyword>
<keyword evidence="10 14" id="KW-0833">Ubl conjugation pathway</keyword>
<evidence type="ECO:0000313" key="17">
    <source>
        <dbReference type="Proteomes" id="UP001386972"/>
    </source>
</evidence>
<keyword evidence="13 14" id="KW-1035">Host cytoplasm</keyword>
<dbReference type="PANTHER" id="PTHR47114">
    <property type="match status" value="1"/>
</dbReference>
<keyword evidence="9" id="KW-0677">Repeat</keyword>
<keyword evidence="7" id="KW-0433">Leucine-rich repeat</keyword>
<evidence type="ECO:0000256" key="5">
    <source>
        <dbReference type="ARBA" id="ARBA00012483"/>
    </source>
</evidence>
<keyword evidence="8 14" id="KW-0808">Transferase</keyword>
<evidence type="ECO:0000256" key="4">
    <source>
        <dbReference type="ARBA" id="ARBA00009868"/>
    </source>
</evidence>
<evidence type="ECO:0000256" key="13">
    <source>
        <dbReference type="ARBA" id="ARBA00023200"/>
    </source>
</evidence>
<comment type="PTM">
    <text evidence="14">Ubiquitinated in the presence of host E1 ubiquitin-activating enzyme, E2 ubiquitin-conjugating enzyme and ubiquitin.</text>
</comment>
<evidence type="ECO:0000256" key="6">
    <source>
        <dbReference type="ARBA" id="ARBA00022525"/>
    </source>
</evidence>
<evidence type="ECO:0000256" key="12">
    <source>
        <dbReference type="ARBA" id="ARBA00023026"/>
    </source>
</evidence>
<feature type="active site" description="Glycyl thioester intermediate" evidence="14">
    <location>
        <position position="1438"/>
    </location>
</feature>
<dbReference type="SUPFAM" id="SSF52058">
    <property type="entry name" value="L domain-like"/>
    <property type="match status" value="1"/>
</dbReference>
<evidence type="ECO:0000256" key="2">
    <source>
        <dbReference type="ARBA" id="ARBA00004192"/>
    </source>
</evidence>
<sequence length="1647" mass="183123">MWLQALPEADRRTSGDFFALLGGLTGTSDYRLTQADLARRVWAVLFSEVEAPFWARLDQLSPQLHRREGRYLEQVNDLAKERRAAIDALALRLSKEALEEISGLSSWQGLVDSASRCPCACASEQLGGSSTKDCTMPPKPLAPADSTTLRLANATDEFIGGILPDWLKRASPSQINRLRDRFKQYRKSQQDVRAATLDLIPLQTFVRTQFTALLAGKLPAGSNIEDLQWLEVRRGFGRLPGTQWPFYVPNIVREPGLLRLMQNFHPDDSVLQGSGLVATGSDQVLSGDPVALAAACRALDVGAQYQQQLDKVFNTATCAMLVADKQAGLKLAVEVAALKGEISAAEQIALEEVARGHHDSNQQGLRGFAGLLSILGCTASDALVIQLRGVDGEDHGLLLYLPSDPKHALQRFADWSALSTELLSQLRDPAGRQRISHMIALSERPAFLNTLAKRLGDQTPDLALEGVTPQDGIFVDLVNQQVQRIHEDARLLLVPTAEADRQARAQRLQTWEEVGLGLVNLAGLFIPGVGALLLGLLVVQTLSQVYEGSVDWLHGHQHEALEHMLGVAETVAVTAAIAGGVALVARGFVRSEFVQGLEPVTVGDGEMRLWSADLSQYRVRPDDSGLQADGLYGSGEQRWMRHDEHYYEVHRPTPDGPWRLRHPQREGAFGPVVEFNGERGWRLRLERPLEWDDSARMLERLWPQDPPIDAAQAARVMQVARIDQEELRGLLVANRPLPVNLRETLRRFDADARTQRFFVSLAGNGDVASDAQIQAWCLAQPGMAGLDADALREALLDQEVRLRKGLFDHLSNVVLPPDDALLNIMRRDFPGLPPAYAQTAVRDASQVQRQVAEREGRLPLALAKRARALLGLARLNRAIEGLYLANAASNDTGELVIALLRRMPGWPVAVNLELREGSESGRLLSILNPQGAEAERTVLALHQGRVRLYTSQGLQREEDVAEPAGFFEAISALLTDAQLERLPNPQATPADRLRVAATVALPVTDSGLHSLLGWQAQAPWFNPGRRLADGRVGYLLSGRGQGLPRSPAEVLRARVRALYPGFNDAEVTEYLQVLMQSPGSPMALLLQQERAYAALDSCLNQWQSAELATSRSRLRRQFGDNLRRAWRLEGESVDLREGAQASMRLDLSGFPARTLPAFPSDVQFRHVAELVMNELQIDTVPVEFLRAFPRLRRLTLTSNLLLSLPRGLAYLVDLEVLRLAHNRVRLTADSLTMLSRLPRLTQLDLSYNPLGFLQLRFNHLSHLRELRLRHCQLGIWPFGLELCGFLEYVDLRDNQVPALPDDIMMMPLSYRRAFQLERNPLPSEEVVRLYSVQDYQRLHSLAEAEQDLDEPQSSGSAVWISNVAAQDRAARQAQWDTLIAMPHSSSLFELLGQLRSTSDFASHHSYLAEQVWAVVAALEGDSQLREEIFAHMQDSQTCADGIAERFSAVQLQVRVAQANREGALHERAGRLIHLNRQLFRLERLDQFARADIAERVRSQRGVDEIEVLLYYRVELSAELDLPMQPLSMHYATAAAVSADQITAALGVVRAAETQEALAVSLSQRDFWQAYLRERHDTAFDAVSADYAAQGEALDQEREQLTSQVYTQRWQDLRDAREAALQALSLELTREVLEQEAARLSSTAPTRA</sequence>
<keyword evidence="11 14" id="KW-0832">Ubl conjugation</keyword>
<organism evidence="16 17">
    <name type="scientific">Pseudomonas shirazensis</name>
    <dbReference type="NCBI Taxonomy" id="2745494"/>
    <lineage>
        <taxon>Bacteria</taxon>
        <taxon>Pseudomonadati</taxon>
        <taxon>Pseudomonadota</taxon>
        <taxon>Gammaproteobacteria</taxon>
        <taxon>Pseudomonadales</taxon>
        <taxon>Pseudomonadaceae</taxon>
        <taxon>Pseudomonas</taxon>
    </lineage>
</organism>
<dbReference type="Pfam" id="PF20178">
    <property type="entry name" value="ToxA_N"/>
    <property type="match status" value="1"/>
</dbReference>
<dbReference type="InterPro" id="IPR003591">
    <property type="entry name" value="Leu-rich_rpt_typical-subtyp"/>
</dbReference>
<comment type="caution">
    <text evidence="16">The sequence shown here is derived from an EMBL/GenBank/DDBJ whole genome shotgun (WGS) entry which is preliminary data.</text>
</comment>
<evidence type="ECO:0000256" key="9">
    <source>
        <dbReference type="ARBA" id="ARBA00022737"/>
    </source>
</evidence>
<comment type="similarity">
    <text evidence="4 14">Belongs to the LRR-containing bacterial E3 ligase family.</text>
</comment>
<dbReference type="Proteomes" id="UP001386972">
    <property type="component" value="Unassembled WGS sequence"/>
</dbReference>
<dbReference type="Gene3D" id="1.20.58.360">
    <property type="entry name" value="Shigella T3SS effector IpaH defines"/>
    <property type="match status" value="1"/>
</dbReference>
<dbReference type="InterPro" id="IPR046673">
    <property type="entry name" value="ToxA_N"/>
</dbReference>
<dbReference type="Gene3D" id="3.80.10.10">
    <property type="entry name" value="Ribonuclease Inhibitor"/>
    <property type="match status" value="1"/>
</dbReference>
<reference evidence="16 17" key="1">
    <citation type="submission" date="2024-03" db="EMBL/GenBank/DDBJ databases">
        <title>Screening, Identification and Application of a Plant Lactobacillus Strain.</title>
        <authorList>
            <person name="Li Y.L."/>
        </authorList>
    </citation>
    <scope>NUCLEOTIDE SEQUENCE [LARGE SCALE GENOMIC DNA]</scope>
    <source>
        <strain evidence="16 17">JDB</strain>
    </source>
</reference>
<dbReference type="InterPro" id="IPR032675">
    <property type="entry name" value="LRR_dom_sf"/>
</dbReference>
<accession>A0ABU9A5B4</accession>
<evidence type="ECO:0000256" key="1">
    <source>
        <dbReference type="ARBA" id="ARBA00000900"/>
    </source>
</evidence>
<dbReference type="PROSITE" id="PS52053">
    <property type="entry name" value="NEL"/>
    <property type="match status" value="1"/>
</dbReference>
<dbReference type="PANTHER" id="PTHR47114:SF2">
    <property type="entry name" value="OLIGODENDROCYTE-MYELIN GLYCOPROTEIN"/>
    <property type="match status" value="1"/>
</dbReference>
<evidence type="ECO:0000256" key="14">
    <source>
        <dbReference type="PROSITE-ProRule" id="PRU01398"/>
    </source>
</evidence>
<feature type="domain" description="NEL" evidence="15">
    <location>
        <begin position="1351"/>
        <end position="1647"/>
    </location>
</feature>
<evidence type="ECO:0000256" key="7">
    <source>
        <dbReference type="ARBA" id="ARBA00022614"/>
    </source>
</evidence>
<dbReference type="InterPro" id="IPR051071">
    <property type="entry name" value="LRR-bact_E3_ubiq_ligases"/>
</dbReference>
<evidence type="ECO:0000256" key="10">
    <source>
        <dbReference type="ARBA" id="ARBA00022786"/>
    </source>
</evidence>
<comment type="subcellular location">
    <subcellularLocation>
        <location evidence="2">Host cytoplasm</location>
    </subcellularLocation>
    <subcellularLocation>
        <location evidence="3">Secreted</location>
    </subcellularLocation>
</comment>
<evidence type="ECO:0000256" key="8">
    <source>
        <dbReference type="ARBA" id="ARBA00022679"/>
    </source>
</evidence>
<dbReference type="InterPro" id="IPR001611">
    <property type="entry name" value="Leu-rich_rpt"/>
</dbReference>
<dbReference type="RefSeq" id="WP_340613055.1">
    <property type="nucleotide sequence ID" value="NZ_JBBNAW010000029.1"/>
</dbReference>
<evidence type="ECO:0000256" key="3">
    <source>
        <dbReference type="ARBA" id="ARBA00004613"/>
    </source>
</evidence>
<evidence type="ECO:0000259" key="15">
    <source>
        <dbReference type="PROSITE" id="PS52053"/>
    </source>
</evidence>
<dbReference type="SMART" id="SM00369">
    <property type="entry name" value="LRR_TYP"/>
    <property type="match status" value="3"/>
</dbReference>
<dbReference type="EC" id="2.3.2.27" evidence="5"/>